<dbReference type="InterPro" id="IPR032524">
    <property type="entry name" value="ABC_tran_C"/>
</dbReference>
<evidence type="ECO:0000256" key="4">
    <source>
        <dbReference type="ARBA" id="ARBA00022730"/>
    </source>
</evidence>
<name>A0A9D1HAW0_9FLAO</name>
<evidence type="ECO:0000256" key="5">
    <source>
        <dbReference type="ARBA" id="ARBA00022737"/>
    </source>
</evidence>
<dbReference type="GO" id="GO:0003677">
    <property type="term" value="F:DNA binding"/>
    <property type="evidence" value="ECO:0007669"/>
    <property type="project" value="InterPro"/>
</dbReference>
<dbReference type="Pfam" id="PF16326">
    <property type="entry name" value="ABC_tran_CTD"/>
    <property type="match status" value="1"/>
</dbReference>
<keyword evidence="6" id="KW-0547">Nucleotide-binding</keyword>
<keyword evidence="9" id="KW-0810">Translation regulation</keyword>
<dbReference type="Gene3D" id="3.40.50.300">
    <property type="entry name" value="P-loop containing nucleotide triphosphate hydrolases"/>
    <property type="match status" value="2"/>
</dbReference>
<dbReference type="PROSITE" id="PS50893">
    <property type="entry name" value="ABC_TRANSPORTER_2"/>
    <property type="match status" value="2"/>
</dbReference>
<comment type="caution">
    <text evidence="15">The sequence shown here is derived from an EMBL/GenBank/DDBJ whole genome shotgun (WGS) entry which is preliminary data.</text>
</comment>
<gene>
    <name evidence="15" type="ORF">IAC44_01905</name>
</gene>
<evidence type="ECO:0000313" key="15">
    <source>
        <dbReference type="EMBL" id="HIT97572.1"/>
    </source>
</evidence>
<dbReference type="Pfam" id="PF00005">
    <property type="entry name" value="ABC_tran"/>
    <property type="match status" value="2"/>
</dbReference>
<organism evidence="15 16">
    <name type="scientific">Candidatus Merdimorpha stercoravium</name>
    <dbReference type="NCBI Taxonomy" id="2840863"/>
    <lineage>
        <taxon>Bacteria</taxon>
        <taxon>Pseudomonadati</taxon>
        <taxon>Bacteroidota</taxon>
        <taxon>Flavobacteriia</taxon>
        <taxon>Flavobacteriales</taxon>
        <taxon>Candidatus Merdimorpha</taxon>
    </lineage>
</organism>
<evidence type="ECO:0000256" key="1">
    <source>
        <dbReference type="ARBA" id="ARBA00005868"/>
    </source>
</evidence>
<reference evidence="15" key="2">
    <citation type="journal article" date="2021" name="PeerJ">
        <title>Extensive microbial diversity within the chicken gut microbiome revealed by metagenomics and culture.</title>
        <authorList>
            <person name="Gilroy R."/>
            <person name="Ravi A."/>
            <person name="Getino M."/>
            <person name="Pursley I."/>
            <person name="Horton D.L."/>
            <person name="Alikhan N.F."/>
            <person name="Baker D."/>
            <person name="Gharbi K."/>
            <person name="Hall N."/>
            <person name="Watson M."/>
            <person name="Adriaenssens E.M."/>
            <person name="Foster-Nyarko E."/>
            <person name="Jarju S."/>
            <person name="Secka A."/>
            <person name="Antonio M."/>
            <person name="Oren A."/>
            <person name="Chaudhuri R.R."/>
            <person name="La Ragione R."/>
            <person name="Hildebrand F."/>
            <person name="Pallen M.J."/>
        </authorList>
    </citation>
    <scope>NUCLEOTIDE SEQUENCE</scope>
    <source>
        <strain evidence="15">1383</strain>
    </source>
</reference>
<dbReference type="InterPro" id="IPR003593">
    <property type="entry name" value="AAA+_ATPase"/>
</dbReference>
<dbReference type="GO" id="GO:0000049">
    <property type="term" value="F:tRNA binding"/>
    <property type="evidence" value="ECO:0007669"/>
    <property type="project" value="UniProtKB-KW"/>
</dbReference>
<dbReference type="Pfam" id="PF12848">
    <property type="entry name" value="ABC_tran_Xtn"/>
    <property type="match status" value="1"/>
</dbReference>
<dbReference type="Proteomes" id="UP000824161">
    <property type="component" value="Unassembled WGS sequence"/>
</dbReference>
<keyword evidence="7" id="KW-0378">Hydrolase</keyword>
<dbReference type="InterPro" id="IPR027417">
    <property type="entry name" value="P-loop_NTPase"/>
</dbReference>
<dbReference type="InterPro" id="IPR037118">
    <property type="entry name" value="Val-tRNA_synth_C_sf"/>
</dbReference>
<dbReference type="Gene3D" id="1.10.287.380">
    <property type="entry name" value="Valyl-tRNA synthetase, C-terminal domain"/>
    <property type="match status" value="1"/>
</dbReference>
<evidence type="ECO:0000256" key="6">
    <source>
        <dbReference type="ARBA" id="ARBA00022741"/>
    </source>
</evidence>
<dbReference type="PANTHER" id="PTHR42855">
    <property type="entry name" value="ABC TRANSPORTER ATP-BINDING SUBUNIT"/>
    <property type="match status" value="1"/>
</dbReference>
<dbReference type="FunFam" id="3.40.50.300:FF:000011">
    <property type="entry name" value="Putative ABC transporter ATP-binding component"/>
    <property type="match status" value="1"/>
</dbReference>
<keyword evidence="8 15" id="KW-0067">ATP-binding</keyword>
<dbReference type="FunFam" id="3.40.50.300:FF:000183">
    <property type="entry name" value="ABC transporter ATP-binding protein yjjK"/>
    <property type="match status" value="1"/>
</dbReference>
<keyword evidence="11" id="KW-0648">Protein biosynthesis</keyword>
<evidence type="ECO:0000259" key="14">
    <source>
        <dbReference type="PROSITE" id="PS50893"/>
    </source>
</evidence>
<feature type="domain" description="ABC transporter" evidence="14">
    <location>
        <begin position="4"/>
        <end position="249"/>
    </location>
</feature>
<dbReference type="CDD" id="cd03221">
    <property type="entry name" value="ABCF_EF-3"/>
    <property type="match status" value="2"/>
</dbReference>
<evidence type="ECO:0000256" key="13">
    <source>
        <dbReference type="SAM" id="MobiDB-lite"/>
    </source>
</evidence>
<feature type="domain" description="ABC transporter" evidence="14">
    <location>
        <begin position="314"/>
        <end position="532"/>
    </location>
</feature>
<evidence type="ECO:0000313" key="16">
    <source>
        <dbReference type="Proteomes" id="UP000824161"/>
    </source>
</evidence>
<keyword evidence="2" id="KW-0963">Cytoplasm</keyword>
<feature type="compositionally biased region" description="Basic and acidic residues" evidence="13">
    <location>
        <begin position="537"/>
        <end position="550"/>
    </location>
</feature>
<dbReference type="InterPro" id="IPR003439">
    <property type="entry name" value="ABC_transporter-like_ATP-bd"/>
</dbReference>
<accession>A0A9D1HAW0</accession>
<keyword evidence="12" id="KW-0175">Coiled coil</keyword>
<evidence type="ECO:0000256" key="9">
    <source>
        <dbReference type="ARBA" id="ARBA00022845"/>
    </source>
</evidence>
<feature type="compositionally biased region" description="Low complexity" evidence="13">
    <location>
        <begin position="527"/>
        <end position="536"/>
    </location>
</feature>
<dbReference type="PANTHER" id="PTHR42855:SF1">
    <property type="entry name" value="ABC TRANSPORTER DOMAIN-CONTAINING PROTEIN"/>
    <property type="match status" value="1"/>
</dbReference>
<dbReference type="GO" id="GO:0005524">
    <property type="term" value="F:ATP binding"/>
    <property type="evidence" value="ECO:0007669"/>
    <property type="project" value="UniProtKB-KW"/>
</dbReference>
<feature type="region of interest" description="Disordered" evidence="13">
    <location>
        <begin position="527"/>
        <end position="558"/>
    </location>
</feature>
<comment type="similarity">
    <text evidence="1">Belongs to the ABC transporter superfamily. ABCF family. Translational throttle EttA subfamily.</text>
</comment>
<keyword evidence="4" id="KW-0699">rRNA-binding</keyword>
<evidence type="ECO:0000256" key="12">
    <source>
        <dbReference type="SAM" id="Coils"/>
    </source>
</evidence>
<dbReference type="InterPro" id="IPR032781">
    <property type="entry name" value="ABC_tran_Xtn"/>
</dbReference>
<keyword evidence="10" id="KW-0694">RNA-binding</keyword>
<dbReference type="SUPFAM" id="SSF52540">
    <property type="entry name" value="P-loop containing nucleoside triphosphate hydrolases"/>
    <property type="match status" value="2"/>
</dbReference>
<sequence length="625" mass="71231">MNYLSAENIGKSFGVRTLFSGLTFGIEQGEKVAFVAKNGTGKSTLMKILCGREQPDTGEVVLRKGIRLGYLEQQPTFDPQQTVQDVIYGGDSPRLQAIARYERAARPGGSHGDDFQAAYEQMEALGAWDYEVRIRTVLSQLGLDRVEVPCGQMSGGQVRRLALARVLIEEPDLLVLDEPTNHLDIPMVEWLEDYLSKSKVTLFMVTHDRWFLDRVCSDILELDEGTLWRYKGAYADFLSKRAERCAAARSAAEKARNLMRTELEWIRRQPQARGTKAKARIDSFDELARRAARRADDRVLTLGINMERLGSKVVELHNVSKSWGQARMLDRFDYTFRRAERVGVVGDNGTGKTTFLRLVTGELPPDAGKVVVGDTVVFGYYRQSGLEVQPGEKVIDVVRRYGDYLPLSGGRRLSAEQLLERFLFTRAQQWDYVEKLSGGELRRLYLCTVLIANPNFLILDEPTNDLDILTLTVLEDFLQEYPGVLLVVSHDRYFLDKIVDHLFVFQGEGRVKDFPGTYSEYRQWSRQQAAAQPREQAPGEKPKAARERGPQKQRLSYRQQQEYEAIEQELPCLEAEKQQIEAVFSSGEPLSAERVNELSHRMEQLLERIDALEMRWLELSEQKGD</sequence>
<dbReference type="InterPro" id="IPR051309">
    <property type="entry name" value="ABCF_ATPase"/>
</dbReference>
<keyword evidence="3" id="KW-0820">tRNA-binding</keyword>
<dbReference type="GO" id="GO:0006412">
    <property type="term" value="P:translation"/>
    <property type="evidence" value="ECO:0007669"/>
    <property type="project" value="UniProtKB-KW"/>
</dbReference>
<protein>
    <submittedName>
        <fullName evidence="15">ABC-F family ATP-binding cassette domain-containing protein</fullName>
    </submittedName>
</protein>
<evidence type="ECO:0000256" key="2">
    <source>
        <dbReference type="ARBA" id="ARBA00022490"/>
    </source>
</evidence>
<dbReference type="GO" id="GO:0019843">
    <property type="term" value="F:rRNA binding"/>
    <property type="evidence" value="ECO:0007669"/>
    <property type="project" value="UniProtKB-KW"/>
</dbReference>
<dbReference type="GO" id="GO:0016887">
    <property type="term" value="F:ATP hydrolysis activity"/>
    <property type="evidence" value="ECO:0007669"/>
    <property type="project" value="InterPro"/>
</dbReference>
<evidence type="ECO:0000256" key="3">
    <source>
        <dbReference type="ARBA" id="ARBA00022555"/>
    </source>
</evidence>
<evidence type="ECO:0000256" key="10">
    <source>
        <dbReference type="ARBA" id="ARBA00022884"/>
    </source>
</evidence>
<feature type="coiled-coil region" evidence="12">
    <location>
        <begin position="563"/>
        <end position="622"/>
    </location>
</feature>
<keyword evidence="5" id="KW-0677">Repeat</keyword>
<dbReference type="GO" id="GO:0006417">
    <property type="term" value="P:regulation of translation"/>
    <property type="evidence" value="ECO:0007669"/>
    <property type="project" value="UniProtKB-KW"/>
</dbReference>
<proteinExistence type="inferred from homology"/>
<evidence type="ECO:0000256" key="8">
    <source>
        <dbReference type="ARBA" id="ARBA00022840"/>
    </source>
</evidence>
<evidence type="ECO:0000256" key="7">
    <source>
        <dbReference type="ARBA" id="ARBA00022801"/>
    </source>
</evidence>
<dbReference type="EMBL" id="DVLY01000045">
    <property type="protein sequence ID" value="HIT97572.1"/>
    <property type="molecule type" value="Genomic_DNA"/>
</dbReference>
<dbReference type="SMART" id="SM00382">
    <property type="entry name" value="AAA"/>
    <property type="match status" value="2"/>
</dbReference>
<dbReference type="AlphaFoldDB" id="A0A9D1HAW0"/>
<evidence type="ECO:0000256" key="11">
    <source>
        <dbReference type="ARBA" id="ARBA00022917"/>
    </source>
</evidence>
<reference evidence="15" key="1">
    <citation type="submission" date="2020-10" db="EMBL/GenBank/DDBJ databases">
        <authorList>
            <person name="Gilroy R."/>
        </authorList>
    </citation>
    <scope>NUCLEOTIDE SEQUENCE</scope>
    <source>
        <strain evidence="15">1383</strain>
    </source>
</reference>